<reference evidence="15 16" key="1">
    <citation type="journal article" date="2018" name="Evol. Lett.">
        <title>Horizontal gene cluster transfer increased hallucinogenic mushroom diversity.</title>
        <authorList>
            <person name="Reynolds H.T."/>
            <person name="Vijayakumar V."/>
            <person name="Gluck-Thaler E."/>
            <person name="Korotkin H.B."/>
            <person name="Matheny P.B."/>
            <person name="Slot J.C."/>
        </authorList>
    </citation>
    <scope>NUCLEOTIDE SEQUENCE [LARGE SCALE GENOMIC DNA]</scope>
    <source>
        <strain evidence="15 16">2631</strain>
    </source>
</reference>
<dbReference type="CDD" id="cd11069">
    <property type="entry name" value="CYP_FUM15-like"/>
    <property type="match status" value="1"/>
</dbReference>
<keyword evidence="6" id="KW-0812">Transmembrane</keyword>
<evidence type="ECO:0000256" key="13">
    <source>
        <dbReference type="PIRSR" id="PIRSR602401-1"/>
    </source>
</evidence>
<dbReference type="Pfam" id="PF00067">
    <property type="entry name" value="p450"/>
    <property type="match status" value="1"/>
</dbReference>
<keyword evidence="16" id="KW-1185">Reference proteome</keyword>
<dbReference type="PRINTS" id="PR00463">
    <property type="entry name" value="EP450I"/>
</dbReference>
<comment type="cofactor">
    <cofactor evidence="1 13">
        <name>heme</name>
        <dbReference type="ChEBI" id="CHEBI:30413"/>
    </cofactor>
</comment>
<proteinExistence type="inferred from homology"/>
<dbReference type="PRINTS" id="PR00385">
    <property type="entry name" value="P450"/>
</dbReference>
<evidence type="ECO:0008006" key="17">
    <source>
        <dbReference type="Google" id="ProtNLM"/>
    </source>
</evidence>
<evidence type="ECO:0000256" key="8">
    <source>
        <dbReference type="ARBA" id="ARBA00022989"/>
    </source>
</evidence>
<gene>
    <name evidence="15" type="ORF">CVT25_015034</name>
</gene>
<evidence type="ECO:0000256" key="14">
    <source>
        <dbReference type="RuleBase" id="RU000461"/>
    </source>
</evidence>
<dbReference type="EMBL" id="NHYD01003962">
    <property type="protein sequence ID" value="PPQ68202.1"/>
    <property type="molecule type" value="Genomic_DNA"/>
</dbReference>
<dbReference type="GO" id="GO:0020037">
    <property type="term" value="F:heme binding"/>
    <property type="evidence" value="ECO:0007669"/>
    <property type="project" value="InterPro"/>
</dbReference>
<dbReference type="InterPro" id="IPR017972">
    <property type="entry name" value="Cyt_P450_CS"/>
</dbReference>
<dbReference type="GO" id="GO:0016020">
    <property type="term" value="C:membrane"/>
    <property type="evidence" value="ECO:0007669"/>
    <property type="project" value="UniProtKB-SubCell"/>
</dbReference>
<dbReference type="OrthoDB" id="1470350at2759"/>
<dbReference type="Proteomes" id="UP000283269">
    <property type="component" value="Unassembled WGS sequence"/>
</dbReference>
<evidence type="ECO:0000313" key="16">
    <source>
        <dbReference type="Proteomes" id="UP000283269"/>
    </source>
</evidence>
<dbReference type="SUPFAM" id="SSF48264">
    <property type="entry name" value="Cytochrome P450"/>
    <property type="match status" value="1"/>
</dbReference>
<dbReference type="InterPro" id="IPR002401">
    <property type="entry name" value="Cyt_P450_E_grp-I"/>
</dbReference>
<organism evidence="15 16">
    <name type="scientific">Psilocybe cyanescens</name>
    <dbReference type="NCBI Taxonomy" id="93625"/>
    <lineage>
        <taxon>Eukaryota</taxon>
        <taxon>Fungi</taxon>
        <taxon>Dikarya</taxon>
        <taxon>Basidiomycota</taxon>
        <taxon>Agaricomycotina</taxon>
        <taxon>Agaricomycetes</taxon>
        <taxon>Agaricomycetidae</taxon>
        <taxon>Agaricales</taxon>
        <taxon>Agaricineae</taxon>
        <taxon>Strophariaceae</taxon>
        <taxon>Psilocybe</taxon>
    </lineage>
</organism>
<evidence type="ECO:0000256" key="11">
    <source>
        <dbReference type="ARBA" id="ARBA00023033"/>
    </source>
</evidence>
<dbReference type="InterPro" id="IPR001128">
    <property type="entry name" value="Cyt_P450"/>
</dbReference>
<evidence type="ECO:0000256" key="7">
    <source>
        <dbReference type="ARBA" id="ARBA00022723"/>
    </source>
</evidence>
<keyword evidence="7 13" id="KW-0479">Metal-binding</keyword>
<comment type="pathway">
    <text evidence="3">Secondary metabolite biosynthesis; terpenoid biosynthesis.</text>
</comment>
<comment type="caution">
    <text evidence="15">The sequence shown here is derived from an EMBL/GenBank/DDBJ whole genome shotgun (WGS) entry which is preliminary data.</text>
</comment>
<dbReference type="GO" id="GO:0016705">
    <property type="term" value="F:oxidoreductase activity, acting on paired donors, with incorporation or reduction of molecular oxygen"/>
    <property type="evidence" value="ECO:0007669"/>
    <property type="project" value="InterPro"/>
</dbReference>
<evidence type="ECO:0000256" key="9">
    <source>
        <dbReference type="ARBA" id="ARBA00023002"/>
    </source>
</evidence>
<protein>
    <recommendedName>
        <fullName evidence="17">Cytochrome P450</fullName>
    </recommendedName>
</protein>
<keyword evidence="5 13" id="KW-0349">Heme</keyword>
<dbReference type="STRING" id="93625.A0A409VPK6"/>
<evidence type="ECO:0000256" key="3">
    <source>
        <dbReference type="ARBA" id="ARBA00004721"/>
    </source>
</evidence>
<evidence type="ECO:0000256" key="6">
    <source>
        <dbReference type="ARBA" id="ARBA00022692"/>
    </source>
</evidence>
<evidence type="ECO:0000313" key="15">
    <source>
        <dbReference type="EMBL" id="PPQ68202.1"/>
    </source>
</evidence>
<evidence type="ECO:0000256" key="12">
    <source>
        <dbReference type="ARBA" id="ARBA00023136"/>
    </source>
</evidence>
<dbReference type="PROSITE" id="PS00086">
    <property type="entry name" value="CYTOCHROME_P450"/>
    <property type="match status" value="1"/>
</dbReference>
<evidence type="ECO:0000256" key="4">
    <source>
        <dbReference type="ARBA" id="ARBA00010617"/>
    </source>
</evidence>
<evidence type="ECO:0000256" key="5">
    <source>
        <dbReference type="ARBA" id="ARBA00022617"/>
    </source>
</evidence>
<evidence type="ECO:0000256" key="2">
    <source>
        <dbReference type="ARBA" id="ARBA00004370"/>
    </source>
</evidence>
<comment type="similarity">
    <text evidence="4 14">Belongs to the cytochrome P450 family.</text>
</comment>
<keyword evidence="8" id="KW-1133">Transmembrane helix</keyword>
<dbReference type="GO" id="GO:0005506">
    <property type="term" value="F:iron ion binding"/>
    <property type="evidence" value="ECO:0007669"/>
    <property type="project" value="InterPro"/>
</dbReference>
<sequence length="565" mass="63050">MHHLYPKVLSAVLGLLVAYAFYAVVVSPRFNPLRLLAGPPSRGWFKNQLHLVLDPSISPRVHEFYVNKYGRSVRIQGLGPWELRLLTLDPASVAHVLKNTAIYEKPWQSRRLITSLIGCGMLAAEGHVHKRQRRVATPAFSVQNMRALVPVVFNKGRELKDKWMQMADSAPERLAVDVCHWISRATFDVIGHAGFDYNFNAIENESNELFSAYKEMFEVAVSQSHPLRTIFKIYAPFLSSLFSDSTARVVQKSQDTIHRVAGQLIQEKKRKISQGLQEGVPYAGRDLLSLLLKANMATDLPPDQRISDTDILHNINTFMFAGSDTSSLSLTWTLLLLAQNPTVQGRLRAELQAVAPASSETLADLTEDEINSLYAIIANLPYLDNVIRESIRLIPPVHSSIRVATQDDEVPVSSPVRGRNGDVLTKSTITVPKGSFVHVAVEGFNLDKGFWGEDAWEFVPDRWDHLPDTASDLPGLFSNTLTFSAGPRSCIGLRFSMIEIKTFLYILLTNFNFETTADKIMKANVVLTRPYVVGKFKEGSQCPLFVSPLKKIVDPATKQVPSSVL</sequence>
<dbReference type="InParanoid" id="A0A409VPK6"/>
<dbReference type="GO" id="GO:0004497">
    <property type="term" value="F:monooxygenase activity"/>
    <property type="evidence" value="ECO:0007669"/>
    <property type="project" value="UniProtKB-KW"/>
</dbReference>
<keyword evidence="10 13" id="KW-0408">Iron</keyword>
<evidence type="ECO:0000256" key="1">
    <source>
        <dbReference type="ARBA" id="ARBA00001971"/>
    </source>
</evidence>
<dbReference type="InterPro" id="IPR050121">
    <property type="entry name" value="Cytochrome_P450_monoxygenase"/>
</dbReference>
<feature type="binding site" description="axial binding residue" evidence="13">
    <location>
        <position position="490"/>
    </location>
    <ligand>
        <name>heme</name>
        <dbReference type="ChEBI" id="CHEBI:30413"/>
    </ligand>
    <ligandPart>
        <name>Fe</name>
        <dbReference type="ChEBI" id="CHEBI:18248"/>
    </ligandPart>
</feature>
<name>A0A409VPK6_PSICY</name>
<evidence type="ECO:0000256" key="10">
    <source>
        <dbReference type="ARBA" id="ARBA00023004"/>
    </source>
</evidence>
<dbReference type="Gene3D" id="1.10.630.10">
    <property type="entry name" value="Cytochrome P450"/>
    <property type="match status" value="1"/>
</dbReference>
<accession>A0A409VPK6</accession>
<keyword evidence="9 14" id="KW-0560">Oxidoreductase</keyword>
<keyword evidence="12" id="KW-0472">Membrane</keyword>
<dbReference type="PANTHER" id="PTHR24305">
    <property type="entry name" value="CYTOCHROME P450"/>
    <property type="match status" value="1"/>
</dbReference>
<comment type="subcellular location">
    <subcellularLocation>
        <location evidence="2">Membrane</location>
    </subcellularLocation>
</comment>
<keyword evidence="11 14" id="KW-0503">Monooxygenase</keyword>
<dbReference type="PANTHER" id="PTHR24305:SF166">
    <property type="entry name" value="CYTOCHROME P450 12A4, MITOCHONDRIAL-RELATED"/>
    <property type="match status" value="1"/>
</dbReference>
<dbReference type="AlphaFoldDB" id="A0A409VPK6"/>
<dbReference type="InterPro" id="IPR036396">
    <property type="entry name" value="Cyt_P450_sf"/>
</dbReference>